<feature type="transmembrane region" description="Helical" evidence="1">
    <location>
        <begin position="75"/>
        <end position="97"/>
    </location>
</feature>
<sequence length="205" mass="21650">MADEIAGDEEGQLEDSGQETIRRISFNNRGIVVTGGASVNIGSIGSGHQARRDPREDFLAAVRALALSEAKSVSLLSRVCMTAGAAIVLCGGLLALLNHGGAVGPSTALGGVLVGTCGGAFALQSKRSHKRLTDEALRVSQELQLDHSREETLALIREIENPALRDRLRSMTAMRELGLAPAPEDAANRVFLTRDDDPPQIESGD</sequence>
<organism evidence="3 4">
    <name type="scientific">Actinacidiphila rubida</name>
    <dbReference type="NCBI Taxonomy" id="310780"/>
    <lineage>
        <taxon>Bacteria</taxon>
        <taxon>Bacillati</taxon>
        <taxon>Actinomycetota</taxon>
        <taxon>Actinomycetes</taxon>
        <taxon>Kitasatosporales</taxon>
        <taxon>Streptomycetaceae</taxon>
        <taxon>Actinacidiphila</taxon>
    </lineage>
</organism>
<reference evidence="3 4" key="1">
    <citation type="submission" date="2016-10" db="EMBL/GenBank/DDBJ databases">
        <authorList>
            <person name="de Groot N.N."/>
        </authorList>
    </citation>
    <scope>NUCLEOTIDE SEQUENCE [LARGE SCALE GENOMIC DNA]</scope>
    <source>
        <strain evidence="3 4">CGMCC 4.2026</strain>
    </source>
</reference>
<keyword evidence="4" id="KW-1185">Reference proteome</keyword>
<keyword evidence="1" id="KW-0472">Membrane</keyword>
<dbReference type="STRING" id="310780.SAMN05216267_101574"/>
<protein>
    <recommendedName>
        <fullName evidence="2">Cyanobacterial TRADD-N associated 2 transmembrane domain-containing protein</fullName>
    </recommendedName>
</protein>
<dbReference type="Proteomes" id="UP000181951">
    <property type="component" value="Unassembled WGS sequence"/>
</dbReference>
<dbReference type="RefSeq" id="WP_069463797.1">
    <property type="nucleotide sequence ID" value="NZ_FODD01000015.1"/>
</dbReference>
<evidence type="ECO:0000313" key="3">
    <source>
        <dbReference type="EMBL" id="SEO01020.1"/>
    </source>
</evidence>
<dbReference type="Pfam" id="PF20712">
    <property type="entry name" value="CyanoTRADDas_TM"/>
    <property type="match status" value="1"/>
</dbReference>
<feature type="domain" description="Cyanobacterial TRADD-N associated 2 transmembrane" evidence="2">
    <location>
        <begin position="66"/>
        <end position="132"/>
    </location>
</feature>
<name>A0A1H8L728_9ACTN</name>
<keyword evidence="1" id="KW-1133">Transmembrane helix</keyword>
<evidence type="ECO:0000256" key="1">
    <source>
        <dbReference type="SAM" id="Phobius"/>
    </source>
</evidence>
<dbReference type="EMBL" id="FODD01000015">
    <property type="protein sequence ID" value="SEO01020.1"/>
    <property type="molecule type" value="Genomic_DNA"/>
</dbReference>
<evidence type="ECO:0000259" key="2">
    <source>
        <dbReference type="Pfam" id="PF20712"/>
    </source>
</evidence>
<feature type="transmembrane region" description="Helical" evidence="1">
    <location>
        <begin position="103"/>
        <end position="123"/>
    </location>
</feature>
<keyword evidence="1" id="KW-0812">Transmembrane</keyword>
<proteinExistence type="predicted"/>
<evidence type="ECO:0000313" key="4">
    <source>
        <dbReference type="Proteomes" id="UP000181951"/>
    </source>
</evidence>
<accession>A0A1H8L728</accession>
<dbReference type="InterPro" id="IPR048567">
    <property type="entry name" value="CyanoTRADDas_TM"/>
</dbReference>
<dbReference type="OrthoDB" id="4190632at2"/>
<gene>
    <name evidence="3" type="ORF">SAMN05216267_101574</name>
</gene>
<dbReference type="AlphaFoldDB" id="A0A1H8L728"/>